<feature type="compositionally biased region" description="Pro residues" evidence="1">
    <location>
        <begin position="596"/>
        <end position="608"/>
    </location>
</feature>
<feature type="region of interest" description="Disordered" evidence="1">
    <location>
        <begin position="583"/>
        <end position="725"/>
    </location>
</feature>
<feature type="compositionally biased region" description="Polar residues" evidence="1">
    <location>
        <begin position="224"/>
        <end position="247"/>
    </location>
</feature>
<dbReference type="Proteomes" id="UP000054383">
    <property type="component" value="Unassembled WGS sequence"/>
</dbReference>
<feature type="compositionally biased region" description="Polar residues" evidence="1">
    <location>
        <begin position="264"/>
        <end position="276"/>
    </location>
</feature>
<protein>
    <submittedName>
        <fullName evidence="2">Uncharacterized protein</fullName>
    </submittedName>
</protein>
<feature type="compositionally biased region" description="Basic residues" evidence="1">
    <location>
        <begin position="280"/>
        <end position="299"/>
    </location>
</feature>
<dbReference type="STRING" id="28573.A0A0U1M0N6"/>
<dbReference type="OMA" id="DPQMKEM"/>
<sequence>MAGTKRKVDNSRSSSSQATAVSESSTQSQTRVPTHGKGTRGSSRLAAPDTPSALSEDHVPSESIGMTPKSTPAAEEQEQPRFKRLRLTHKAAETPKPTRYSTRSKAPTESSTTESPQLSRRQSVEEPSSSQPANNTRRLTRQLSSKGNSFNSADSAERRGAAEDLATPTRKAAATASPSKSVRGRKRPAEDTSKEEATETESSPSTLKKPKLENDEAGSRVSPDGSNTVDGSQNAKTDSPIPISQETPAEEPTDSRATDDINGSMANPTDSGSTPNARGRGTRGRGTGRARGNRGRGRGGARGGGTPLRGSGRGRGRGGRGGGKPGKRGDDDSDFEQERSPSPVPASQRLLDRQKELKQSWKRLAATQRLLLNAIAGRTQNRLVRDKTAHRKVEEFEEVQEELQAALEKRLEHLGNEYRLRLEMENRVLEAQQTIIRDRYEANAMNAREELFYAARGDYMALVEGVRQAEDDEHTEPDVNPPEPAEVADSETGSNHELLYLDEPVFRRGYNSKFLREPSGSASYELGRNDWDEFVQRVKMKEISQEESAPAGPDSLDILLHAVDAVGQAVTSVETGLSALADAASNAQPAPQQHQQPPPPPPPPPMQPPQTQAQSVQTATESPSYLLPRPPPVRPVLPTSYNLPNPFTTGRGPPQLPPPPGVSFSRSGPNLPGFFQGPQQPSQHQYQPGPAPAPGPTSGPGPVQAPYYFPGHPPRQSPPPRHHPY</sequence>
<feature type="compositionally biased region" description="Pro residues" evidence="1">
    <location>
        <begin position="689"/>
        <end position="699"/>
    </location>
</feature>
<dbReference type="EMBL" id="CVMT01000005">
    <property type="protein sequence ID" value="CRG88580.1"/>
    <property type="molecule type" value="Genomic_DNA"/>
</dbReference>
<feature type="compositionally biased region" description="Gly residues" evidence="1">
    <location>
        <begin position="300"/>
        <end position="311"/>
    </location>
</feature>
<feature type="compositionally biased region" description="Basic and acidic residues" evidence="1">
    <location>
        <begin position="187"/>
        <end position="197"/>
    </location>
</feature>
<evidence type="ECO:0000256" key="1">
    <source>
        <dbReference type="SAM" id="MobiDB-lite"/>
    </source>
</evidence>
<feature type="compositionally biased region" description="Low complexity" evidence="1">
    <location>
        <begin position="11"/>
        <end position="30"/>
    </location>
</feature>
<keyword evidence="3" id="KW-1185">Reference proteome</keyword>
<feature type="compositionally biased region" description="Low complexity" evidence="1">
    <location>
        <begin position="668"/>
        <end position="688"/>
    </location>
</feature>
<evidence type="ECO:0000313" key="2">
    <source>
        <dbReference type="EMBL" id="CRG88580.1"/>
    </source>
</evidence>
<feature type="region of interest" description="Disordered" evidence="1">
    <location>
        <begin position="469"/>
        <end position="494"/>
    </location>
</feature>
<feature type="compositionally biased region" description="Basic and acidic residues" evidence="1">
    <location>
        <begin position="1"/>
        <end position="10"/>
    </location>
</feature>
<dbReference type="AlphaFoldDB" id="A0A0U1M0N6"/>
<organism evidence="2 3">
    <name type="scientific">Talaromyces islandicus</name>
    <name type="common">Penicillium islandicum</name>
    <dbReference type="NCBI Taxonomy" id="28573"/>
    <lineage>
        <taxon>Eukaryota</taxon>
        <taxon>Fungi</taxon>
        <taxon>Dikarya</taxon>
        <taxon>Ascomycota</taxon>
        <taxon>Pezizomycotina</taxon>
        <taxon>Eurotiomycetes</taxon>
        <taxon>Eurotiomycetidae</taxon>
        <taxon>Eurotiales</taxon>
        <taxon>Trichocomaceae</taxon>
        <taxon>Talaromyces</taxon>
        <taxon>Talaromyces sect. Islandici</taxon>
    </lineage>
</organism>
<gene>
    <name evidence="2" type="ORF">PISL3812_05611</name>
</gene>
<accession>A0A0U1M0N6</accession>
<evidence type="ECO:0000313" key="3">
    <source>
        <dbReference type="Proteomes" id="UP000054383"/>
    </source>
</evidence>
<proteinExistence type="predicted"/>
<reference evidence="2 3" key="1">
    <citation type="submission" date="2015-04" db="EMBL/GenBank/DDBJ databases">
        <authorList>
            <person name="Syromyatnikov M.Y."/>
            <person name="Popov V.N."/>
        </authorList>
    </citation>
    <scope>NUCLEOTIDE SEQUENCE [LARGE SCALE GENOMIC DNA]</scope>
    <source>
        <strain evidence="2">WF-38-12</strain>
    </source>
</reference>
<feature type="region of interest" description="Disordered" evidence="1">
    <location>
        <begin position="1"/>
        <end position="351"/>
    </location>
</feature>
<feature type="compositionally biased region" description="Polar residues" evidence="1">
    <location>
        <begin position="639"/>
        <end position="648"/>
    </location>
</feature>
<name>A0A0U1M0N6_TALIS</name>
<feature type="compositionally biased region" description="Polar residues" evidence="1">
    <location>
        <begin position="99"/>
        <end position="154"/>
    </location>
</feature>
<dbReference type="OrthoDB" id="4188028at2759"/>